<accession>A0A7S1BDN6</accession>
<sequence length="114" mass="12944">MNAETSKEHETFANISSTTNAFFFKQSNGYMPYLDSKGKSQNILTTTPLTHNSTLLQKPNKTDHLALNEGLPQQNAIQNILSPRFNRQGFNEDRPDKFEYPTLPSNIVTLFHSL</sequence>
<protein>
    <submittedName>
        <fullName evidence="1">Uncharacterized protein</fullName>
    </submittedName>
</protein>
<proteinExistence type="predicted"/>
<evidence type="ECO:0000313" key="1">
    <source>
        <dbReference type="EMBL" id="CAD8883873.1"/>
    </source>
</evidence>
<organism evidence="1">
    <name type="scientific">Corethron hystrix</name>
    <dbReference type="NCBI Taxonomy" id="216773"/>
    <lineage>
        <taxon>Eukaryota</taxon>
        <taxon>Sar</taxon>
        <taxon>Stramenopiles</taxon>
        <taxon>Ochrophyta</taxon>
        <taxon>Bacillariophyta</taxon>
        <taxon>Coscinodiscophyceae</taxon>
        <taxon>Corethrophycidae</taxon>
        <taxon>Corethrales</taxon>
        <taxon>Corethraceae</taxon>
        <taxon>Corethron</taxon>
    </lineage>
</organism>
<reference evidence="1" key="1">
    <citation type="submission" date="2021-01" db="EMBL/GenBank/DDBJ databases">
        <authorList>
            <person name="Corre E."/>
            <person name="Pelletier E."/>
            <person name="Niang G."/>
            <person name="Scheremetjew M."/>
            <person name="Finn R."/>
            <person name="Kale V."/>
            <person name="Holt S."/>
            <person name="Cochrane G."/>
            <person name="Meng A."/>
            <person name="Brown T."/>
            <person name="Cohen L."/>
        </authorList>
    </citation>
    <scope>NUCLEOTIDE SEQUENCE</scope>
    <source>
        <strain evidence="1">308</strain>
    </source>
</reference>
<gene>
    <name evidence="1" type="ORF">CHYS00102_LOCUS11069</name>
</gene>
<name>A0A7S1BDN6_9STRA</name>
<dbReference type="AlphaFoldDB" id="A0A7S1BDN6"/>
<dbReference type="EMBL" id="HBFR01015166">
    <property type="protein sequence ID" value="CAD8883873.1"/>
    <property type="molecule type" value="Transcribed_RNA"/>
</dbReference>